<sequence length="48" mass="5536">MRVTPTKTRNRFDVMLGWCHFITITQLSGSTLPYAELYTWGIAMDVTI</sequence>
<dbReference type="Proteomes" id="UP001295420">
    <property type="component" value="Unassembled WGS sequence"/>
</dbReference>
<dbReference type="EMBL" id="CAKMTQ010000074">
    <property type="protein sequence ID" value="CAH1542265.1"/>
    <property type="molecule type" value="Genomic_DNA"/>
</dbReference>
<proteinExistence type="predicted"/>
<name>A0AAU9QF13_9VIBR</name>
<dbReference type="AlphaFoldDB" id="A0AAU9QF13"/>
<evidence type="ECO:0008006" key="3">
    <source>
        <dbReference type="Google" id="ProtNLM"/>
    </source>
</evidence>
<reference evidence="1" key="1">
    <citation type="submission" date="2022-01" db="EMBL/GenBank/DDBJ databases">
        <authorList>
            <person name="Lagorce A."/>
        </authorList>
    </citation>
    <scope>NUCLEOTIDE SEQUENCE</scope>
    <source>
        <strain evidence="1">Th15_F1_D04</strain>
    </source>
</reference>
<gene>
    <name evidence="1" type="ORF">THF1D04_80004</name>
</gene>
<evidence type="ECO:0000313" key="1">
    <source>
        <dbReference type="EMBL" id="CAH1542265.1"/>
    </source>
</evidence>
<evidence type="ECO:0000313" key="2">
    <source>
        <dbReference type="Proteomes" id="UP001295420"/>
    </source>
</evidence>
<protein>
    <recommendedName>
        <fullName evidence="3">DUF3265 domain-containing protein</fullName>
    </recommendedName>
</protein>
<organism evidence="1 2">
    <name type="scientific">Vibrio owensii</name>
    <dbReference type="NCBI Taxonomy" id="696485"/>
    <lineage>
        <taxon>Bacteria</taxon>
        <taxon>Pseudomonadati</taxon>
        <taxon>Pseudomonadota</taxon>
        <taxon>Gammaproteobacteria</taxon>
        <taxon>Vibrionales</taxon>
        <taxon>Vibrionaceae</taxon>
        <taxon>Vibrio</taxon>
    </lineage>
</organism>
<comment type="caution">
    <text evidence="1">The sequence shown here is derived from an EMBL/GenBank/DDBJ whole genome shotgun (WGS) entry which is preliminary data.</text>
</comment>
<accession>A0AAU9QF13</accession>